<keyword evidence="1 2" id="KW-0694">RNA-binding</keyword>
<feature type="compositionally biased region" description="Pro residues" evidence="3">
    <location>
        <begin position="723"/>
        <end position="733"/>
    </location>
</feature>
<feature type="domain" description="RRM" evidence="4">
    <location>
        <begin position="765"/>
        <end position="861"/>
    </location>
</feature>
<dbReference type="Pfam" id="PF04059">
    <property type="entry name" value="RRM_2"/>
    <property type="match status" value="1"/>
</dbReference>
<dbReference type="AlphaFoldDB" id="A0AAD6TR15"/>
<comment type="caution">
    <text evidence="5">The sequence shown here is derived from an EMBL/GenBank/DDBJ whole genome shotgun (WGS) entry which is preliminary data.</text>
</comment>
<feature type="compositionally biased region" description="Low complexity" evidence="3">
    <location>
        <begin position="734"/>
        <end position="745"/>
    </location>
</feature>
<evidence type="ECO:0000259" key="4">
    <source>
        <dbReference type="PROSITE" id="PS50102"/>
    </source>
</evidence>
<sequence>MPQSPAPSQSQSNSAQLRPHPPRLQHSPSMPNIWFPPHSGPIPPRLTESRDDVLKRPPSPSSPDVSALAKASAPRADQPDGRAPCSAETVAESDQVQCLVASTKIGRRRRVNYEQSTVLLTPPLTPSSSIRTAGSIDSNASYHSGLESALSSLQLDNHEEDVGFADPDTISTRFLLIRNVSRTVTSDGLQFAILRHLASPGLPSSASSQTPAPNNHLPVIDTIKGVLLRYHESHGIAILAFYDVRQAKSAQALLSTPTNGTLAECVGEEAQGQRGWLDCAFVAARDLAEMVGKSTFLQETNGAFLFAVTVEVNANPSDSPVLENSKRKITTMTLINLLKAYGGLRSFGPAPDNQQTSSRMIFRVEYYDVRDAIAAYSALDGQVLCGMRLSIVGRDSQYLEDQTTLKMDETDSRIPFPGSTSDTSAPAVLLQPAGQHSQIRERFLFIDTTGKVRPRSVSAGHESLEDSLNPGIHVGSSESPPYFYTSPSTSPSSGIPPPPRTPDSHSRRASNHLFFDAVGRPYNAVCTQPQHTPNRPRSASVTSPAEAAREHAREEDDAPADPPSAHAHASNPPMEYLFQPLDRPQSDAFPQPYYNGSPTPPLPPTFPYAYPPHQLMTYPGCPPSPLGYAYEYDHQAHTNAVMNMNLGNWAFEQAMMVPPGTYPALPYPPNPSAGGEYWQGSPSPGPPHAGYFHYPPHPDSPQLSKLQPLAHPSFSRPIHLPSPSSPAPPPRSAVPPSASSSTAVNAAERNQLNLARIEDGQDTRTTVMIKNIPNKMSDKDLIAYIASVCSRKIDFLYLRMDFQNGCNVGYAFVNFINVQDLLRFAKAKLGERWNMFSSEKVLQMSYANYQGKEALVEKFKNSCIMDERESWQPKIFYSDPGPEQGLPEPFPAPTHLRRKERSSYNRGPLYVPGMTGSLHSPLSSRRQGDDHRDRVPPGRHSERPRRFRDEQNDRMAPGSLEVKKPGKR</sequence>
<feature type="region of interest" description="Disordered" evidence="3">
    <location>
        <begin position="673"/>
        <end position="745"/>
    </location>
</feature>
<dbReference type="InterPro" id="IPR035979">
    <property type="entry name" value="RBD_domain_sf"/>
</dbReference>
<dbReference type="SUPFAM" id="SSF54928">
    <property type="entry name" value="RNA-binding domain, RBD"/>
    <property type="match status" value="2"/>
</dbReference>
<dbReference type="EMBL" id="JARJCN010000082">
    <property type="protein sequence ID" value="KAJ7076404.1"/>
    <property type="molecule type" value="Genomic_DNA"/>
</dbReference>
<evidence type="ECO:0000313" key="6">
    <source>
        <dbReference type="Proteomes" id="UP001222325"/>
    </source>
</evidence>
<dbReference type="PANTHER" id="PTHR23189">
    <property type="entry name" value="RNA RECOGNITION MOTIF-CONTAINING"/>
    <property type="match status" value="1"/>
</dbReference>
<organism evidence="5 6">
    <name type="scientific">Mycena belliarum</name>
    <dbReference type="NCBI Taxonomy" id="1033014"/>
    <lineage>
        <taxon>Eukaryota</taxon>
        <taxon>Fungi</taxon>
        <taxon>Dikarya</taxon>
        <taxon>Basidiomycota</taxon>
        <taxon>Agaricomycotina</taxon>
        <taxon>Agaricomycetes</taxon>
        <taxon>Agaricomycetidae</taxon>
        <taxon>Agaricales</taxon>
        <taxon>Marasmiineae</taxon>
        <taxon>Mycenaceae</taxon>
        <taxon>Mycena</taxon>
    </lineage>
</organism>
<proteinExistence type="predicted"/>
<feature type="region of interest" description="Disordered" evidence="3">
    <location>
        <begin position="524"/>
        <end position="600"/>
    </location>
</feature>
<evidence type="ECO:0000256" key="1">
    <source>
        <dbReference type="ARBA" id="ARBA00022884"/>
    </source>
</evidence>
<reference evidence="5" key="1">
    <citation type="submission" date="2023-03" db="EMBL/GenBank/DDBJ databases">
        <title>Massive genome expansion in bonnet fungi (Mycena s.s.) driven by repeated elements and novel gene families across ecological guilds.</title>
        <authorList>
            <consortium name="Lawrence Berkeley National Laboratory"/>
            <person name="Harder C.B."/>
            <person name="Miyauchi S."/>
            <person name="Viragh M."/>
            <person name="Kuo A."/>
            <person name="Thoen E."/>
            <person name="Andreopoulos B."/>
            <person name="Lu D."/>
            <person name="Skrede I."/>
            <person name="Drula E."/>
            <person name="Henrissat B."/>
            <person name="Morin E."/>
            <person name="Kohler A."/>
            <person name="Barry K."/>
            <person name="LaButti K."/>
            <person name="Morin E."/>
            <person name="Salamov A."/>
            <person name="Lipzen A."/>
            <person name="Mereny Z."/>
            <person name="Hegedus B."/>
            <person name="Baldrian P."/>
            <person name="Stursova M."/>
            <person name="Weitz H."/>
            <person name="Taylor A."/>
            <person name="Grigoriev I.V."/>
            <person name="Nagy L.G."/>
            <person name="Martin F."/>
            <person name="Kauserud H."/>
        </authorList>
    </citation>
    <scope>NUCLEOTIDE SEQUENCE</scope>
    <source>
        <strain evidence="5">CBHHK173m</strain>
    </source>
</reference>
<gene>
    <name evidence="5" type="ORF">B0H15DRAFT_601896</name>
</gene>
<evidence type="ECO:0000256" key="3">
    <source>
        <dbReference type="SAM" id="MobiDB-lite"/>
    </source>
</evidence>
<protein>
    <submittedName>
        <fullName evidence="5">RNA recognition motif 2-domain-containing protein</fullName>
    </submittedName>
</protein>
<feature type="compositionally biased region" description="Basic and acidic residues" evidence="3">
    <location>
        <begin position="926"/>
        <end position="941"/>
    </location>
</feature>
<dbReference type="InterPro" id="IPR007201">
    <property type="entry name" value="Mei2-like_Rrm_C"/>
</dbReference>
<accession>A0AAD6TR15</accession>
<feature type="compositionally biased region" description="Low complexity" evidence="3">
    <location>
        <begin position="1"/>
        <end position="16"/>
    </location>
</feature>
<dbReference type="Proteomes" id="UP001222325">
    <property type="component" value="Unassembled WGS sequence"/>
</dbReference>
<dbReference type="GO" id="GO:0003723">
    <property type="term" value="F:RNA binding"/>
    <property type="evidence" value="ECO:0007669"/>
    <property type="project" value="UniProtKB-UniRule"/>
</dbReference>
<dbReference type="InterPro" id="IPR012677">
    <property type="entry name" value="Nucleotide-bd_a/b_plait_sf"/>
</dbReference>
<name>A0AAD6TR15_9AGAR</name>
<feature type="region of interest" description="Disordered" evidence="3">
    <location>
        <begin position="876"/>
        <end position="968"/>
    </location>
</feature>
<evidence type="ECO:0000313" key="5">
    <source>
        <dbReference type="EMBL" id="KAJ7076404.1"/>
    </source>
</evidence>
<evidence type="ECO:0000256" key="2">
    <source>
        <dbReference type="PROSITE-ProRule" id="PRU00176"/>
    </source>
</evidence>
<feature type="region of interest" description="Disordered" evidence="3">
    <location>
        <begin position="1"/>
        <end position="88"/>
    </location>
</feature>
<dbReference type="InterPro" id="IPR000504">
    <property type="entry name" value="RRM_dom"/>
</dbReference>
<feature type="region of interest" description="Disordered" evidence="3">
    <location>
        <begin position="454"/>
        <end position="507"/>
    </location>
</feature>
<dbReference type="CDD" id="cd12532">
    <property type="entry name" value="RRM3_MEI2_fungi"/>
    <property type="match status" value="1"/>
</dbReference>
<dbReference type="Gene3D" id="3.30.70.330">
    <property type="match status" value="1"/>
</dbReference>
<feature type="compositionally biased region" description="Low complexity" evidence="3">
    <location>
        <begin position="476"/>
        <end position="493"/>
    </location>
</feature>
<dbReference type="InterPro" id="IPR034862">
    <property type="entry name" value="Fungal_Mei2-like_RRM3"/>
</dbReference>
<keyword evidence="6" id="KW-1185">Reference proteome</keyword>
<feature type="compositionally biased region" description="Polar residues" evidence="3">
    <location>
        <begin position="525"/>
        <end position="542"/>
    </location>
</feature>
<dbReference type="PROSITE" id="PS50102">
    <property type="entry name" value="RRM"/>
    <property type="match status" value="1"/>
</dbReference>